<dbReference type="Proteomes" id="UP001165090">
    <property type="component" value="Unassembled WGS sequence"/>
</dbReference>
<proteinExistence type="predicted"/>
<gene>
    <name evidence="2" type="ORF">VaNZ11_014098</name>
</gene>
<sequence>MAPTVSLFAKGHAVNCPQRVAFIVPSTGRRLVTPQCTASNPDQERTIAPEEREAWTAFSRRETLGLSIAAVSTVVLGARPSQAIQGLTAGRIPGLSKEPDQEGFYMYVRPEGKSGGHGVGWSEIPPYKFRVPKGWEEIPVSIADLGGTEIDLRYQNKEQGDLAVVVAPVLRFMDVGFNAWTLRVWGLRKGSLRDSRPSSSVGRWMRTMCCPRRWPLGKTGACTTCGSSSPTTWWPPQQPRTECLSSPSPPARASGKSMPQTCGSSNRASACGRINQAGRGVAWAEEGFWERDGNKRTTLQRLARIRIGRIGRGEQATMRPFFCGSAWGVAVHRTDSPGPAVLKAVEERR</sequence>
<evidence type="ECO:0000313" key="2">
    <source>
        <dbReference type="EMBL" id="GLI69547.1"/>
    </source>
</evidence>
<dbReference type="EMBL" id="BSDZ01000086">
    <property type="protein sequence ID" value="GLI69547.1"/>
    <property type="molecule type" value="Genomic_DNA"/>
</dbReference>
<keyword evidence="3" id="KW-1185">Reference proteome</keyword>
<accession>A0ABQ5SJL2</accession>
<evidence type="ECO:0000256" key="1">
    <source>
        <dbReference type="SAM" id="MobiDB-lite"/>
    </source>
</evidence>
<evidence type="ECO:0000313" key="3">
    <source>
        <dbReference type="Proteomes" id="UP001165090"/>
    </source>
</evidence>
<name>A0ABQ5SJL2_9CHLO</name>
<protein>
    <recommendedName>
        <fullName evidence="4">PsbP C-terminal domain-containing protein</fullName>
    </recommendedName>
</protein>
<organism evidence="2 3">
    <name type="scientific">Volvox africanus</name>
    <dbReference type="NCBI Taxonomy" id="51714"/>
    <lineage>
        <taxon>Eukaryota</taxon>
        <taxon>Viridiplantae</taxon>
        <taxon>Chlorophyta</taxon>
        <taxon>core chlorophytes</taxon>
        <taxon>Chlorophyceae</taxon>
        <taxon>CS clade</taxon>
        <taxon>Chlamydomonadales</taxon>
        <taxon>Volvocaceae</taxon>
        <taxon>Volvox</taxon>
    </lineage>
</organism>
<comment type="caution">
    <text evidence="2">The sequence shown here is derived from an EMBL/GenBank/DDBJ whole genome shotgun (WGS) entry which is preliminary data.</text>
</comment>
<feature type="region of interest" description="Disordered" evidence="1">
    <location>
        <begin position="228"/>
        <end position="268"/>
    </location>
</feature>
<evidence type="ECO:0008006" key="4">
    <source>
        <dbReference type="Google" id="ProtNLM"/>
    </source>
</evidence>
<reference evidence="2 3" key="1">
    <citation type="journal article" date="2023" name="IScience">
        <title>Expanded male sex-determining region conserved during the evolution of homothallism in the green alga Volvox.</title>
        <authorList>
            <person name="Yamamoto K."/>
            <person name="Matsuzaki R."/>
            <person name="Mahakham W."/>
            <person name="Heman W."/>
            <person name="Sekimoto H."/>
            <person name="Kawachi M."/>
            <person name="Minakuchi Y."/>
            <person name="Toyoda A."/>
            <person name="Nozaki H."/>
        </authorList>
    </citation>
    <scope>NUCLEOTIDE SEQUENCE [LARGE SCALE GENOMIC DNA]</scope>
    <source>
        <strain evidence="2 3">NIES-4468</strain>
    </source>
</reference>
<feature type="compositionally biased region" description="Polar residues" evidence="1">
    <location>
        <begin position="257"/>
        <end position="268"/>
    </location>
</feature>